<reference evidence="9" key="2">
    <citation type="submission" date="2023-05" db="EMBL/GenBank/DDBJ databases">
        <authorList>
            <consortium name="Lawrence Berkeley National Laboratory"/>
            <person name="Steindorff A."/>
            <person name="Hensen N."/>
            <person name="Bonometti L."/>
            <person name="Westerberg I."/>
            <person name="Brannstrom I.O."/>
            <person name="Guillou S."/>
            <person name="Cros-Aarteil S."/>
            <person name="Calhoun S."/>
            <person name="Haridas S."/>
            <person name="Kuo A."/>
            <person name="Mondo S."/>
            <person name="Pangilinan J."/>
            <person name="Riley R."/>
            <person name="Labutti K."/>
            <person name="Andreopoulos B."/>
            <person name="Lipzen A."/>
            <person name="Chen C."/>
            <person name="Yanf M."/>
            <person name="Daum C."/>
            <person name="Ng V."/>
            <person name="Clum A."/>
            <person name="Ohm R."/>
            <person name="Martin F."/>
            <person name="Silar P."/>
            <person name="Natvig D."/>
            <person name="Lalanne C."/>
            <person name="Gautier V."/>
            <person name="Ament-Velasquez S.L."/>
            <person name="Kruys A."/>
            <person name="Hutchinson M.I."/>
            <person name="Powell A.J."/>
            <person name="Barry K."/>
            <person name="Miller A.N."/>
            <person name="Grigoriev I.V."/>
            <person name="Debuchy R."/>
            <person name="Gladieux P."/>
            <person name="Thoren M.H."/>
            <person name="Johannesson H."/>
        </authorList>
    </citation>
    <scope>NUCLEOTIDE SEQUENCE</scope>
    <source>
        <strain evidence="9">PSN243</strain>
    </source>
</reference>
<dbReference type="Proteomes" id="UP001321760">
    <property type="component" value="Unassembled WGS sequence"/>
</dbReference>
<organism evidence="9 10">
    <name type="scientific">Podospora aff. communis PSN243</name>
    <dbReference type="NCBI Taxonomy" id="3040156"/>
    <lineage>
        <taxon>Eukaryota</taxon>
        <taxon>Fungi</taxon>
        <taxon>Dikarya</taxon>
        <taxon>Ascomycota</taxon>
        <taxon>Pezizomycotina</taxon>
        <taxon>Sordariomycetes</taxon>
        <taxon>Sordariomycetidae</taxon>
        <taxon>Sordariales</taxon>
        <taxon>Podosporaceae</taxon>
        <taxon>Podospora</taxon>
    </lineage>
</organism>
<dbReference type="CDD" id="cd00067">
    <property type="entry name" value="GAL4"/>
    <property type="match status" value="1"/>
</dbReference>
<feature type="compositionally biased region" description="Polar residues" evidence="7">
    <location>
        <begin position="122"/>
        <end position="134"/>
    </location>
</feature>
<keyword evidence="4" id="KW-0238">DNA-binding</keyword>
<keyword evidence="2" id="KW-0862">Zinc</keyword>
<evidence type="ECO:0000256" key="3">
    <source>
        <dbReference type="ARBA" id="ARBA00023015"/>
    </source>
</evidence>
<feature type="compositionally biased region" description="Polar residues" evidence="7">
    <location>
        <begin position="98"/>
        <end position="110"/>
    </location>
</feature>
<dbReference type="SUPFAM" id="SSF57701">
    <property type="entry name" value="Zn2/Cys6 DNA-binding domain"/>
    <property type="match status" value="1"/>
</dbReference>
<name>A0AAV9GUQ4_9PEZI</name>
<dbReference type="InterPro" id="IPR001138">
    <property type="entry name" value="Zn2Cys6_DnaBD"/>
</dbReference>
<evidence type="ECO:0000313" key="9">
    <source>
        <dbReference type="EMBL" id="KAK4451411.1"/>
    </source>
</evidence>
<keyword evidence="6" id="KW-0539">Nucleus</keyword>
<dbReference type="GO" id="GO:0008270">
    <property type="term" value="F:zinc ion binding"/>
    <property type="evidence" value="ECO:0007669"/>
    <property type="project" value="InterPro"/>
</dbReference>
<reference evidence="9" key="1">
    <citation type="journal article" date="2023" name="Mol. Phylogenet. Evol.">
        <title>Genome-scale phylogeny and comparative genomics of the fungal order Sordariales.</title>
        <authorList>
            <person name="Hensen N."/>
            <person name="Bonometti L."/>
            <person name="Westerberg I."/>
            <person name="Brannstrom I.O."/>
            <person name="Guillou S."/>
            <person name="Cros-Aarteil S."/>
            <person name="Calhoun S."/>
            <person name="Haridas S."/>
            <person name="Kuo A."/>
            <person name="Mondo S."/>
            <person name="Pangilinan J."/>
            <person name="Riley R."/>
            <person name="LaButti K."/>
            <person name="Andreopoulos B."/>
            <person name="Lipzen A."/>
            <person name="Chen C."/>
            <person name="Yan M."/>
            <person name="Daum C."/>
            <person name="Ng V."/>
            <person name="Clum A."/>
            <person name="Steindorff A."/>
            <person name="Ohm R.A."/>
            <person name="Martin F."/>
            <person name="Silar P."/>
            <person name="Natvig D.O."/>
            <person name="Lalanne C."/>
            <person name="Gautier V."/>
            <person name="Ament-Velasquez S.L."/>
            <person name="Kruys A."/>
            <person name="Hutchinson M.I."/>
            <person name="Powell A.J."/>
            <person name="Barry K."/>
            <person name="Miller A.N."/>
            <person name="Grigoriev I.V."/>
            <person name="Debuchy R."/>
            <person name="Gladieux P."/>
            <person name="Hiltunen Thoren M."/>
            <person name="Johannesson H."/>
        </authorList>
    </citation>
    <scope>NUCLEOTIDE SEQUENCE</scope>
    <source>
        <strain evidence="9">PSN243</strain>
    </source>
</reference>
<dbReference type="PROSITE" id="PS00463">
    <property type="entry name" value="ZN2_CY6_FUNGAL_1"/>
    <property type="match status" value="1"/>
</dbReference>
<protein>
    <submittedName>
        <fullName evidence="9">Fungal-specific transcription factor domain-containing protein</fullName>
    </submittedName>
</protein>
<dbReference type="GO" id="GO:0003677">
    <property type="term" value="F:DNA binding"/>
    <property type="evidence" value="ECO:0007669"/>
    <property type="project" value="UniProtKB-KW"/>
</dbReference>
<feature type="region of interest" description="Disordered" evidence="7">
    <location>
        <begin position="89"/>
        <end position="141"/>
    </location>
</feature>
<evidence type="ECO:0000256" key="2">
    <source>
        <dbReference type="ARBA" id="ARBA00022833"/>
    </source>
</evidence>
<dbReference type="Pfam" id="PF11951">
    <property type="entry name" value="Fungal_trans_2"/>
    <property type="match status" value="1"/>
</dbReference>
<dbReference type="AlphaFoldDB" id="A0AAV9GUQ4"/>
<gene>
    <name evidence="9" type="ORF">QBC34DRAFT_55050</name>
</gene>
<evidence type="ECO:0000256" key="4">
    <source>
        <dbReference type="ARBA" id="ARBA00023125"/>
    </source>
</evidence>
<dbReference type="GO" id="GO:0005634">
    <property type="term" value="C:nucleus"/>
    <property type="evidence" value="ECO:0007669"/>
    <property type="project" value="UniProtKB-SubCell"/>
</dbReference>
<dbReference type="PANTHER" id="PTHR37534:SF20">
    <property type="entry name" value="PRO1A C6 ZINK-FINGER PROTEIN"/>
    <property type="match status" value="1"/>
</dbReference>
<evidence type="ECO:0000256" key="6">
    <source>
        <dbReference type="ARBA" id="ARBA00023242"/>
    </source>
</evidence>
<dbReference type="EMBL" id="MU865928">
    <property type="protein sequence ID" value="KAK4451411.1"/>
    <property type="molecule type" value="Genomic_DNA"/>
</dbReference>
<dbReference type="Gene3D" id="4.10.240.10">
    <property type="entry name" value="Zn(2)-C6 fungal-type DNA-binding domain"/>
    <property type="match status" value="1"/>
</dbReference>
<comment type="subcellular location">
    <subcellularLocation>
        <location evidence="1">Nucleus</location>
    </subcellularLocation>
</comment>
<evidence type="ECO:0000259" key="8">
    <source>
        <dbReference type="PROSITE" id="PS50048"/>
    </source>
</evidence>
<dbReference type="Pfam" id="PF00172">
    <property type="entry name" value="Zn_clus"/>
    <property type="match status" value="1"/>
</dbReference>
<sequence length="619" mass="69695">MTSKTRSSDGCWTCRLRRKKCDEVRPVCDACAALEIDCLYSDEKPAWMDNGPLQKEKADWLKQDVKLKASRRRERRYLQALEHGIETLDVSRTEADSSDSGDASFTQNRTAPPPSSAVAAETATNGHQTAFSQQPTPPYSTPGDDLIESGWGIVERELNTTMMYLDYVFPFLYPFYSPSLLDAGRGWLLVLFSRNKALLHTALSLGSHFFSVILNHTSESLREPCKTHNWSELTRQQDLALHELQAEMQRIVARGVKDYLVETTRVMSSVIQLLTFEVSIANTGNWVMHLDAATELFSLIVQENRATSNLYPTFFIDLLMQLGPKPFCMTPRNQPWSADQASLRFSVAFLLFFDTIAATVLERPPRLHGFHQNLLTEPDEDTKKPWTNAEKEYIFPHIDLRDFTGIQNWIVMSIGEIAALDSWKKEMKRNGSLSVSQLVMRAGIIERDLQKNIAILEQTNGRGYEKPGKVNGLLELLVSRPSLNPLQHDEIIAAITCIWAQGALTYLNVVVSGWQPSCPEIRTSVAHTLRSLTSLPTPSAMRSIMWPFAVTGCMACPEEEQTFRDLVTGMGPLQLFGTATKTLAIMEHVWANRAEIERNADQWDYAACFNSLGHASLLL</sequence>
<proteinExistence type="predicted"/>
<evidence type="ECO:0000256" key="5">
    <source>
        <dbReference type="ARBA" id="ARBA00023163"/>
    </source>
</evidence>
<dbReference type="PANTHER" id="PTHR37534">
    <property type="entry name" value="TRANSCRIPTIONAL ACTIVATOR PROTEIN UGA3"/>
    <property type="match status" value="1"/>
</dbReference>
<feature type="domain" description="Zn(2)-C6 fungal-type" evidence="8">
    <location>
        <begin position="10"/>
        <end position="40"/>
    </location>
</feature>
<dbReference type="SMART" id="SM00066">
    <property type="entry name" value="GAL4"/>
    <property type="match status" value="1"/>
</dbReference>
<dbReference type="InterPro" id="IPR021858">
    <property type="entry name" value="Fun_TF"/>
</dbReference>
<dbReference type="GO" id="GO:0000981">
    <property type="term" value="F:DNA-binding transcription factor activity, RNA polymerase II-specific"/>
    <property type="evidence" value="ECO:0007669"/>
    <property type="project" value="InterPro"/>
</dbReference>
<dbReference type="PROSITE" id="PS50048">
    <property type="entry name" value="ZN2_CY6_FUNGAL_2"/>
    <property type="match status" value="1"/>
</dbReference>
<evidence type="ECO:0000256" key="7">
    <source>
        <dbReference type="SAM" id="MobiDB-lite"/>
    </source>
</evidence>
<evidence type="ECO:0000256" key="1">
    <source>
        <dbReference type="ARBA" id="ARBA00004123"/>
    </source>
</evidence>
<comment type="caution">
    <text evidence="9">The sequence shown here is derived from an EMBL/GenBank/DDBJ whole genome shotgun (WGS) entry which is preliminary data.</text>
</comment>
<keyword evidence="3" id="KW-0805">Transcription regulation</keyword>
<accession>A0AAV9GUQ4</accession>
<evidence type="ECO:0000313" key="10">
    <source>
        <dbReference type="Proteomes" id="UP001321760"/>
    </source>
</evidence>
<keyword evidence="5" id="KW-0804">Transcription</keyword>
<dbReference type="InterPro" id="IPR036864">
    <property type="entry name" value="Zn2-C6_fun-type_DNA-bd_sf"/>
</dbReference>
<keyword evidence="10" id="KW-1185">Reference proteome</keyword>